<gene>
    <name evidence="1" type="ORF">HH800_02405</name>
</gene>
<dbReference type="RefSeq" id="WP_010339909.1">
    <property type="nucleotide sequence ID" value="NZ_CP053021.1"/>
</dbReference>
<name>A0A6M4G2P6_SPHYA</name>
<dbReference type="Proteomes" id="UP000502611">
    <property type="component" value="Chromosome"/>
</dbReference>
<reference evidence="1 2" key="1">
    <citation type="submission" date="2020-04" db="EMBL/GenBank/DDBJ databases">
        <title>The Whole Genome Analysis of High salt-tolerant Sphingobium yanoikuyae YC-XJ2 with Aryl organophosphorus flame retardants (aryl-OPFRs)-degrading capacity and characteristics of Related phosphotriesterase.</title>
        <authorList>
            <person name="Li X."/>
        </authorList>
    </citation>
    <scope>NUCLEOTIDE SEQUENCE [LARGE SCALE GENOMIC DNA]</scope>
    <source>
        <strain evidence="1 2">YC-XJ2</strain>
    </source>
</reference>
<protein>
    <submittedName>
        <fullName evidence="1">Uncharacterized protein</fullName>
    </submittedName>
</protein>
<sequence length="60" mass="6794">MTRQKEAITVASARAQLKAMLANARSLDHLTVEQLVRSYRVPPREIEYELTVARQKRGAA</sequence>
<proteinExistence type="predicted"/>
<accession>A0A6M4G2P6</accession>
<evidence type="ECO:0000313" key="1">
    <source>
        <dbReference type="EMBL" id="QJR01150.1"/>
    </source>
</evidence>
<organism evidence="1 2">
    <name type="scientific">Sphingobium yanoikuyae</name>
    <name type="common">Sphingomonas yanoikuyae</name>
    <dbReference type="NCBI Taxonomy" id="13690"/>
    <lineage>
        <taxon>Bacteria</taxon>
        <taxon>Pseudomonadati</taxon>
        <taxon>Pseudomonadota</taxon>
        <taxon>Alphaproteobacteria</taxon>
        <taxon>Sphingomonadales</taxon>
        <taxon>Sphingomonadaceae</taxon>
        <taxon>Sphingobium</taxon>
    </lineage>
</organism>
<dbReference type="AlphaFoldDB" id="A0A6M4G2P6"/>
<evidence type="ECO:0000313" key="2">
    <source>
        <dbReference type="Proteomes" id="UP000502611"/>
    </source>
</evidence>
<dbReference type="EMBL" id="CP053021">
    <property type="protein sequence ID" value="QJR01150.1"/>
    <property type="molecule type" value="Genomic_DNA"/>
</dbReference>